<dbReference type="OrthoDB" id="432970at2759"/>
<evidence type="ECO:0000256" key="3">
    <source>
        <dbReference type="ARBA" id="ARBA00022833"/>
    </source>
</evidence>
<gene>
    <name evidence="6" type="ORF">CALVIDRAFT_224199</name>
</gene>
<keyword evidence="2 4" id="KW-0863">Zinc-finger</keyword>
<name>A0A167K8N8_CALVF</name>
<dbReference type="Proteomes" id="UP000076738">
    <property type="component" value="Unassembled WGS sequence"/>
</dbReference>
<dbReference type="SUPFAM" id="SSF144232">
    <property type="entry name" value="HIT/MYND zinc finger-like"/>
    <property type="match status" value="1"/>
</dbReference>
<dbReference type="InterPro" id="IPR002893">
    <property type="entry name" value="Znf_MYND"/>
</dbReference>
<sequence length="214" mass="24619">MELYGRLSSVEVLITTCSPYLHTYFSSSQSRPQGRALVIVTLNLVMKKVEHAQTTPDWRLDRSRPSNHLREPVTPQVMLHVCTLARSAFNMLLGCPLELQEDLRKSPIAIRVRSMCDDILRWVEPYVGPKQTISHLVLVLDGDYTKVTPLLAFLDNVHGLEGCGRRGCSKTIETSQLFQCSRCKTVLYCSKIHQKEDWFDSKRPHKAWCYRTPW</sequence>
<proteinExistence type="predicted"/>
<evidence type="ECO:0000256" key="4">
    <source>
        <dbReference type="PROSITE-ProRule" id="PRU00134"/>
    </source>
</evidence>
<evidence type="ECO:0000256" key="2">
    <source>
        <dbReference type="ARBA" id="ARBA00022771"/>
    </source>
</evidence>
<dbReference type="GO" id="GO:0008270">
    <property type="term" value="F:zinc ion binding"/>
    <property type="evidence" value="ECO:0007669"/>
    <property type="project" value="UniProtKB-KW"/>
</dbReference>
<feature type="domain" description="MYND-type" evidence="5">
    <location>
        <begin position="160"/>
        <end position="209"/>
    </location>
</feature>
<dbReference type="STRING" id="1330018.A0A167K8N8"/>
<dbReference type="AlphaFoldDB" id="A0A167K8N8"/>
<keyword evidence="7" id="KW-1185">Reference proteome</keyword>
<evidence type="ECO:0000313" key="6">
    <source>
        <dbReference type="EMBL" id="KZO94388.1"/>
    </source>
</evidence>
<dbReference type="Gene3D" id="6.10.140.2220">
    <property type="match status" value="1"/>
</dbReference>
<organism evidence="6 7">
    <name type="scientific">Calocera viscosa (strain TUFC12733)</name>
    <dbReference type="NCBI Taxonomy" id="1330018"/>
    <lineage>
        <taxon>Eukaryota</taxon>
        <taxon>Fungi</taxon>
        <taxon>Dikarya</taxon>
        <taxon>Basidiomycota</taxon>
        <taxon>Agaricomycotina</taxon>
        <taxon>Dacrymycetes</taxon>
        <taxon>Dacrymycetales</taxon>
        <taxon>Dacrymycetaceae</taxon>
        <taxon>Calocera</taxon>
    </lineage>
</organism>
<evidence type="ECO:0000256" key="1">
    <source>
        <dbReference type="ARBA" id="ARBA00022723"/>
    </source>
</evidence>
<keyword evidence="1" id="KW-0479">Metal-binding</keyword>
<evidence type="ECO:0000313" key="7">
    <source>
        <dbReference type="Proteomes" id="UP000076738"/>
    </source>
</evidence>
<protein>
    <recommendedName>
        <fullName evidence="5">MYND-type domain-containing protein</fullName>
    </recommendedName>
</protein>
<evidence type="ECO:0000259" key="5">
    <source>
        <dbReference type="PROSITE" id="PS50865"/>
    </source>
</evidence>
<keyword evidence="3" id="KW-0862">Zinc</keyword>
<dbReference type="PROSITE" id="PS50865">
    <property type="entry name" value="ZF_MYND_2"/>
    <property type="match status" value="1"/>
</dbReference>
<dbReference type="Pfam" id="PF01753">
    <property type="entry name" value="zf-MYND"/>
    <property type="match status" value="1"/>
</dbReference>
<reference evidence="6 7" key="1">
    <citation type="journal article" date="2016" name="Mol. Biol. Evol.">
        <title>Comparative Genomics of Early-Diverging Mushroom-Forming Fungi Provides Insights into the Origins of Lignocellulose Decay Capabilities.</title>
        <authorList>
            <person name="Nagy L.G."/>
            <person name="Riley R."/>
            <person name="Tritt A."/>
            <person name="Adam C."/>
            <person name="Daum C."/>
            <person name="Floudas D."/>
            <person name="Sun H."/>
            <person name="Yadav J.S."/>
            <person name="Pangilinan J."/>
            <person name="Larsson K.H."/>
            <person name="Matsuura K."/>
            <person name="Barry K."/>
            <person name="Labutti K."/>
            <person name="Kuo R."/>
            <person name="Ohm R.A."/>
            <person name="Bhattacharya S.S."/>
            <person name="Shirouzu T."/>
            <person name="Yoshinaga Y."/>
            <person name="Martin F.M."/>
            <person name="Grigoriev I.V."/>
            <person name="Hibbett D.S."/>
        </authorList>
    </citation>
    <scope>NUCLEOTIDE SEQUENCE [LARGE SCALE GENOMIC DNA]</scope>
    <source>
        <strain evidence="6 7">TUFC12733</strain>
    </source>
</reference>
<accession>A0A167K8N8</accession>
<dbReference type="EMBL" id="KV417295">
    <property type="protein sequence ID" value="KZO94388.1"/>
    <property type="molecule type" value="Genomic_DNA"/>
</dbReference>